<dbReference type="RefSeq" id="WP_245909581.1">
    <property type="nucleotide sequence ID" value="NZ_QJJS01000014.1"/>
</dbReference>
<proteinExistence type="predicted"/>
<dbReference type="PANTHER" id="PTHR44591">
    <property type="entry name" value="STRESS RESPONSE REGULATOR PROTEIN 1"/>
    <property type="match status" value="1"/>
</dbReference>
<dbReference type="InterPro" id="IPR001789">
    <property type="entry name" value="Sig_transdc_resp-reg_receiver"/>
</dbReference>
<evidence type="ECO:0000259" key="3">
    <source>
        <dbReference type="PROSITE" id="PS50110"/>
    </source>
</evidence>
<evidence type="ECO:0000256" key="2">
    <source>
        <dbReference type="PROSITE-ProRule" id="PRU00169"/>
    </source>
</evidence>
<keyword evidence="5" id="KW-1185">Reference proteome</keyword>
<dbReference type="InterPro" id="IPR050595">
    <property type="entry name" value="Bact_response_regulator"/>
</dbReference>
<dbReference type="SMART" id="SM00448">
    <property type="entry name" value="REC"/>
    <property type="match status" value="1"/>
</dbReference>
<dbReference type="Gene3D" id="3.40.50.2300">
    <property type="match status" value="1"/>
</dbReference>
<name>A0A318H5F4_9BURK</name>
<sequence length="138" mass="15005">MTTPPAATAPSMNHTVLTIEDQPDIRRLIRMTLEFKGFQVLEAGDGEQGLALARSRAPDLILLDVMMPGMDGLSVSKILAQDPALRQIPVVMISALGRADDVAQGLETGVRAYLVKPFSPWELLDLTHRLLNESKATS</sequence>
<dbReference type="AlphaFoldDB" id="A0A318H5F4"/>
<dbReference type="SUPFAM" id="SSF52172">
    <property type="entry name" value="CheY-like"/>
    <property type="match status" value="1"/>
</dbReference>
<keyword evidence="1 2" id="KW-0597">Phosphoprotein</keyword>
<dbReference type="PROSITE" id="PS50110">
    <property type="entry name" value="RESPONSE_REGULATORY"/>
    <property type="match status" value="1"/>
</dbReference>
<reference evidence="4 5" key="1">
    <citation type="submission" date="2018-05" db="EMBL/GenBank/DDBJ databases">
        <title>Genomic Encyclopedia of Type Strains, Phase IV (KMG-IV): sequencing the most valuable type-strain genomes for metagenomic binning, comparative biology and taxonomic classification.</title>
        <authorList>
            <person name="Goeker M."/>
        </authorList>
    </citation>
    <scope>NUCLEOTIDE SEQUENCE [LARGE SCALE GENOMIC DNA]</scope>
    <source>
        <strain evidence="4 5">DSM 566</strain>
    </source>
</reference>
<gene>
    <name evidence="4" type="ORF">C7444_11496</name>
</gene>
<comment type="caution">
    <text evidence="4">The sequence shown here is derived from an EMBL/GenBank/DDBJ whole genome shotgun (WGS) entry which is preliminary data.</text>
</comment>
<dbReference type="EMBL" id="QJJS01000014">
    <property type="protein sequence ID" value="PXW94397.1"/>
    <property type="molecule type" value="Genomic_DNA"/>
</dbReference>
<dbReference type="PANTHER" id="PTHR44591:SF3">
    <property type="entry name" value="RESPONSE REGULATORY DOMAIN-CONTAINING PROTEIN"/>
    <property type="match status" value="1"/>
</dbReference>
<evidence type="ECO:0000313" key="4">
    <source>
        <dbReference type="EMBL" id="PXW94397.1"/>
    </source>
</evidence>
<organism evidence="4 5">
    <name type="scientific">Sphaerotilus hippei</name>
    <dbReference type="NCBI Taxonomy" id="744406"/>
    <lineage>
        <taxon>Bacteria</taxon>
        <taxon>Pseudomonadati</taxon>
        <taxon>Pseudomonadota</taxon>
        <taxon>Betaproteobacteria</taxon>
        <taxon>Burkholderiales</taxon>
        <taxon>Sphaerotilaceae</taxon>
        <taxon>Sphaerotilus</taxon>
    </lineage>
</organism>
<feature type="domain" description="Response regulatory" evidence="3">
    <location>
        <begin position="15"/>
        <end position="131"/>
    </location>
</feature>
<feature type="modified residue" description="4-aspartylphosphate" evidence="2">
    <location>
        <position position="64"/>
    </location>
</feature>
<accession>A0A318H5F4</accession>
<evidence type="ECO:0000256" key="1">
    <source>
        <dbReference type="ARBA" id="ARBA00022553"/>
    </source>
</evidence>
<dbReference type="Proteomes" id="UP000247811">
    <property type="component" value="Unassembled WGS sequence"/>
</dbReference>
<evidence type="ECO:0000313" key="5">
    <source>
        <dbReference type="Proteomes" id="UP000247811"/>
    </source>
</evidence>
<dbReference type="InterPro" id="IPR011006">
    <property type="entry name" value="CheY-like_superfamily"/>
</dbReference>
<dbReference type="GO" id="GO:0000160">
    <property type="term" value="P:phosphorelay signal transduction system"/>
    <property type="evidence" value="ECO:0007669"/>
    <property type="project" value="InterPro"/>
</dbReference>
<dbReference type="Pfam" id="PF00072">
    <property type="entry name" value="Response_reg"/>
    <property type="match status" value="1"/>
</dbReference>
<protein>
    <submittedName>
        <fullName evidence="4">Response regulator receiver domain-containing protein</fullName>
    </submittedName>
</protein>